<evidence type="ECO:0000256" key="5">
    <source>
        <dbReference type="ARBA" id="ARBA00023180"/>
    </source>
</evidence>
<dbReference type="PRINTS" id="PR00792">
    <property type="entry name" value="PEPSIN"/>
</dbReference>
<gene>
    <name evidence="9" type="ORF">SO802_019795</name>
</gene>
<dbReference type="GO" id="GO:0006508">
    <property type="term" value="P:proteolysis"/>
    <property type="evidence" value="ECO:0007669"/>
    <property type="project" value="UniProtKB-KW"/>
</dbReference>
<protein>
    <recommendedName>
        <fullName evidence="8">Peptidase A1 domain-containing protein</fullName>
    </recommendedName>
</protein>
<evidence type="ECO:0000256" key="4">
    <source>
        <dbReference type="ARBA" id="ARBA00022801"/>
    </source>
</evidence>
<dbReference type="InterPro" id="IPR021109">
    <property type="entry name" value="Peptidase_aspartic_dom_sf"/>
</dbReference>
<keyword evidence="10" id="KW-1185">Reference proteome</keyword>
<keyword evidence="3 7" id="KW-0064">Aspartyl protease</keyword>
<keyword evidence="5" id="KW-0325">Glycoprotein</keyword>
<feature type="domain" description="Peptidase A1" evidence="8">
    <location>
        <begin position="28"/>
        <end position="378"/>
    </location>
</feature>
<evidence type="ECO:0000259" key="8">
    <source>
        <dbReference type="PROSITE" id="PS51767"/>
    </source>
</evidence>
<evidence type="ECO:0000256" key="2">
    <source>
        <dbReference type="ARBA" id="ARBA00022670"/>
    </source>
</evidence>
<evidence type="ECO:0000256" key="6">
    <source>
        <dbReference type="PIRSR" id="PIRSR601461-1"/>
    </source>
</evidence>
<comment type="similarity">
    <text evidence="1 7">Belongs to the peptidase A1 family.</text>
</comment>
<dbReference type="Pfam" id="PF14541">
    <property type="entry name" value="TAXi_C"/>
    <property type="match status" value="1"/>
</dbReference>
<comment type="caution">
    <text evidence="9">The sequence shown here is derived from an EMBL/GenBank/DDBJ whole genome shotgun (WGS) entry which is preliminary data.</text>
</comment>
<evidence type="ECO:0000313" key="10">
    <source>
        <dbReference type="Proteomes" id="UP001459277"/>
    </source>
</evidence>
<evidence type="ECO:0000313" key="9">
    <source>
        <dbReference type="EMBL" id="KAL0000193.1"/>
    </source>
</evidence>
<dbReference type="Proteomes" id="UP001459277">
    <property type="component" value="Unassembled WGS sequence"/>
</dbReference>
<sequence>MNFADAINSTKQGIKELQPSVRKYDKFYATEVTIGTPSYNVLLLVDTGSDETWVQGDGCRECFDLIYENFKYKNSRTYSMVSCDHLLCNPRICIDNVCLYSNTYEDGDYSEGYLSFETFKFPMRENGDVTFENVIFGVGMENSEMPFMSDNNVIGGIFGLGSGPRSILRQLEEHTHLRFSYCLFDFTSGPETYTYLHFGDDAEIIGNDQAMVETTSLLPLEGGYYLEVLGITMNGDLLPINPRELQLREDSSGGFIIDSGTLVTYLVLNVYSIVRNEVFRYLEEAYDWNPMVNSGLPFDLCYNVQPTENQKFPSLGINFVGAHLELGSHRVFKSIIDNIYCMLIRPTSSEEGVNILGAVQQQDYRFLFDVGVGSMQFVPEKCQFN</sequence>
<dbReference type="SUPFAM" id="SSF50630">
    <property type="entry name" value="Acid proteases"/>
    <property type="match status" value="1"/>
</dbReference>
<dbReference type="PANTHER" id="PTHR47967">
    <property type="entry name" value="OS07G0603500 PROTEIN-RELATED"/>
    <property type="match status" value="1"/>
</dbReference>
<feature type="active site" evidence="6">
    <location>
        <position position="258"/>
    </location>
</feature>
<dbReference type="EMBL" id="JAZDWU010000006">
    <property type="protein sequence ID" value="KAL0000193.1"/>
    <property type="molecule type" value="Genomic_DNA"/>
</dbReference>
<evidence type="ECO:0000256" key="3">
    <source>
        <dbReference type="ARBA" id="ARBA00022750"/>
    </source>
</evidence>
<dbReference type="PROSITE" id="PS51767">
    <property type="entry name" value="PEPTIDASE_A1"/>
    <property type="match status" value="1"/>
</dbReference>
<feature type="active site" evidence="6">
    <location>
        <position position="46"/>
    </location>
</feature>
<dbReference type="PANTHER" id="PTHR47967:SF136">
    <property type="match status" value="1"/>
</dbReference>
<evidence type="ECO:0000256" key="1">
    <source>
        <dbReference type="ARBA" id="ARBA00007447"/>
    </source>
</evidence>
<dbReference type="InterPro" id="IPR032799">
    <property type="entry name" value="TAXi_C"/>
</dbReference>
<proteinExistence type="inferred from homology"/>
<accession>A0AAW2CRP9</accession>
<dbReference type="InterPro" id="IPR034161">
    <property type="entry name" value="Pepsin-like_plant"/>
</dbReference>
<dbReference type="PROSITE" id="PS00141">
    <property type="entry name" value="ASP_PROTEASE"/>
    <property type="match status" value="1"/>
</dbReference>
<keyword evidence="2 7" id="KW-0645">Protease</keyword>
<reference evidence="9 10" key="1">
    <citation type="submission" date="2024-01" db="EMBL/GenBank/DDBJ databases">
        <title>A telomere-to-telomere, gap-free genome of sweet tea (Lithocarpus litseifolius).</title>
        <authorList>
            <person name="Zhou J."/>
        </authorList>
    </citation>
    <scope>NUCLEOTIDE SEQUENCE [LARGE SCALE GENOMIC DNA]</scope>
    <source>
        <strain evidence="9">Zhou-2022a</strain>
        <tissue evidence="9">Leaf</tissue>
    </source>
</reference>
<evidence type="ECO:0000256" key="7">
    <source>
        <dbReference type="RuleBase" id="RU000454"/>
    </source>
</evidence>
<dbReference type="Gene3D" id="2.40.70.10">
    <property type="entry name" value="Acid Proteases"/>
    <property type="match status" value="2"/>
</dbReference>
<dbReference type="CDD" id="cd05476">
    <property type="entry name" value="pepsin_A_like_plant"/>
    <property type="match status" value="1"/>
</dbReference>
<keyword evidence="4 7" id="KW-0378">Hydrolase</keyword>
<dbReference type="Pfam" id="PF14543">
    <property type="entry name" value="TAXi_N"/>
    <property type="match status" value="1"/>
</dbReference>
<dbReference type="InterPro" id="IPR033121">
    <property type="entry name" value="PEPTIDASE_A1"/>
</dbReference>
<dbReference type="InterPro" id="IPR051708">
    <property type="entry name" value="Plant_Aspart_Prot_A1"/>
</dbReference>
<dbReference type="InterPro" id="IPR032861">
    <property type="entry name" value="TAXi_N"/>
</dbReference>
<name>A0AAW2CRP9_9ROSI</name>
<dbReference type="AlphaFoldDB" id="A0AAW2CRP9"/>
<organism evidence="9 10">
    <name type="scientific">Lithocarpus litseifolius</name>
    <dbReference type="NCBI Taxonomy" id="425828"/>
    <lineage>
        <taxon>Eukaryota</taxon>
        <taxon>Viridiplantae</taxon>
        <taxon>Streptophyta</taxon>
        <taxon>Embryophyta</taxon>
        <taxon>Tracheophyta</taxon>
        <taxon>Spermatophyta</taxon>
        <taxon>Magnoliopsida</taxon>
        <taxon>eudicotyledons</taxon>
        <taxon>Gunneridae</taxon>
        <taxon>Pentapetalae</taxon>
        <taxon>rosids</taxon>
        <taxon>fabids</taxon>
        <taxon>Fagales</taxon>
        <taxon>Fagaceae</taxon>
        <taxon>Lithocarpus</taxon>
    </lineage>
</organism>
<dbReference type="InterPro" id="IPR001969">
    <property type="entry name" value="Aspartic_peptidase_AS"/>
</dbReference>
<dbReference type="GO" id="GO:0004190">
    <property type="term" value="F:aspartic-type endopeptidase activity"/>
    <property type="evidence" value="ECO:0007669"/>
    <property type="project" value="UniProtKB-KW"/>
</dbReference>
<dbReference type="InterPro" id="IPR001461">
    <property type="entry name" value="Aspartic_peptidase_A1"/>
</dbReference>